<dbReference type="InterPro" id="IPR003462">
    <property type="entry name" value="ODC_Mu_crystall"/>
</dbReference>
<dbReference type="InterPro" id="IPR023401">
    <property type="entry name" value="ODC_N"/>
</dbReference>
<sequence length="337" mass="37439">MLLLDTHDIKSLIQNIGLKTFFLKLIKQLEIDFSHWNDFDKSPRHAIHYNHGVIELMPCSNQQHYSFKYVNGHPGNTKNGKLCVVAMGLLADVKSGYPLMISEMTLLTAIRTAAVAALGAQYLARKNATKLAIIGCGAQSEFQAMAMQSIFPIEEIKVYDIDNNAMDKFKSNLSENIKSISKSKSITECVSEADIIITATASNKKASLFTESDIKPGTHIHAMGGDGPGKTEINIELLKNSKLTVEFTEQTLVEGEIQQLDKSYIDAELWQIINNIKPGRENDTETTIFDSVGFAIEDFSTLNLVYTLSQELNTGSKIELIPKIDNPKDLYGFLDLK</sequence>
<proteinExistence type="predicted"/>
<accession>A0A3B0Y185</accession>
<dbReference type="PANTHER" id="PTHR13812">
    <property type="entry name" value="KETIMINE REDUCTASE MU-CRYSTALLIN"/>
    <property type="match status" value="1"/>
</dbReference>
<organism evidence="1">
    <name type="scientific">hydrothermal vent metagenome</name>
    <dbReference type="NCBI Taxonomy" id="652676"/>
    <lineage>
        <taxon>unclassified sequences</taxon>
        <taxon>metagenomes</taxon>
        <taxon>ecological metagenomes</taxon>
    </lineage>
</organism>
<protein>
    <submittedName>
        <fullName evidence="1">Ornithine cyclodeaminase</fullName>
        <ecNumber evidence="1">4.3.1.12</ecNumber>
    </submittedName>
</protein>
<dbReference type="InterPro" id="IPR036291">
    <property type="entry name" value="NAD(P)-bd_dom_sf"/>
</dbReference>
<keyword evidence="1" id="KW-0456">Lyase</keyword>
<gene>
    <name evidence="1" type="ORF">MNBD_GAMMA09-291</name>
</gene>
<dbReference type="Gene3D" id="3.30.1780.10">
    <property type="entry name" value="ornithine cyclodeaminase, domain 1"/>
    <property type="match status" value="1"/>
</dbReference>
<name>A0A3B0Y185_9ZZZZ</name>
<dbReference type="AlphaFoldDB" id="A0A3B0Y185"/>
<dbReference type="Gene3D" id="3.40.50.720">
    <property type="entry name" value="NAD(P)-binding Rossmann-like Domain"/>
    <property type="match status" value="1"/>
</dbReference>
<dbReference type="EMBL" id="UOFI01000020">
    <property type="protein sequence ID" value="VAW62176.1"/>
    <property type="molecule type" value="Genomic_DNA"/>
</dbReference>
<dbReference type="NCBIfam" id="NF005762">
    <property type="entry name" value="PRK07589.1"/>
    <property type="match status" value="1"/>
</dbReference>
<dbReference type="SUPFAM" id="SSF51735">
    <property type="entry name" value="NAD(P)-binding Rossmann-fold domains"/>
    <property type="match status" value="1"/>
</dbReference>
<dbReference type="Pfam" id="PF02423">
    <property type="entry name" value="OCD_Mu_crystall"/>
    <property type="match status" value="1"/>
</dbReference>
<evidence type="ECO:0000313" key="1">
    <source>
        <dbReference type="EMBL" id="VAW62176.1"/>
    </source>
</evidence>
<dbReference type="GO" id="GO:0008473">
    <property type="term" value="F:ornithine cyclodeaminase activity"/>
    <property type="evidence" value="ECO:0007669"/>
    <property type="project" value="UniProtKB-EC"/>
</dbReference>
<dbReference type="EC" id="4.3.1.12" evidence="1"/>
<reference evidence="1" key="1">
    <citation type="submission" date="2018-06" db="EMBL/GenBank/DDBJ databases">
        <authorList>
            <person name="Zhirakovskaya E."/>
        </authorList>
    </citation>
    <scope>NUCLEOTIDE SEQUENCE</scope>
</reference>
<dbReference type="PANTHER" id="PTHR13812:SF19">
    <property type="entry name" value="KETIMINE REDUCTASE MU-CRYSTALLIN"/>
    <property type="match status" value="1"/>
</dbReference>